<organism evidence="2 3">
    <name type="scientific">Exobacillus caeni</name>
    <dbReference type="NCBI Taxonomy" id="2574798"/>
    <lineage>
        <taxon>Bacteria</taxon>
        <taxon>Bacillati</taxon>
        <taxon>Bacillota</taxon>
        <taxon>Bacilli</taxon>
        <taxon>Bacillales</taxon>
        <taxon>Guptibacillaceae</taxon>
        <taxon>Exobacillus</taxon>
    </lineage>
</organism>
<dbReference type="EMBL" id="SWLG01000001">
    <property type="protein sequence ID" value="TLS39033.1"/>
    <property type="molecule type" value="Genomic_DNA"/>
</dbReference>
<dbReference type="InterPro" id="IPR051044">
    <property type="entry name" value="MAG_DAG_Lipase"/>
</dbReference>
<proteinExistence type="predicted"/>
<evidence type="ECO:0000259" key="1">
    <source>
        <dbReference type="Pfam" id="PF12146"/>
    </source>
</evidence>
<dbReference type="Proteomes" id="UP000308230">
    <property type="component" value="Unassembled WGS sequence"/>
</dbReference>
<dbReference type="AlphaFoldDB" id="A0A5R9FDT2"/>
<dbReference type="FunFam" id="3.40.50.1820:FF:000154">
    <property type="entry name" value="Alpha/beta hydrolase"/>
    <property type="match status" value="1"/>
</dbReference>
<dbReference type="PANTHER" id="PTHR11614">
    <property type="entry name" value="PHOSPHOLIPASE-RELATED"/>
    <property type="match status" value="1"/>
</dbReference>
<dbReference type="InterPro" id="IPR029058">
    <property type="entry name" value="AB_hydrolase_fold"/>
</dbReference>
<comment type="caution">
    <text evidence="2">The sequence shown here is derived from an EMBL/GenBank/DDBJ whole genome shotgun (WGS) entry which is preliminary data.</text>
</comment>
<dbReference type="InterPro" id="IPR022742">
    <property type="entry name" value="Hydrolase_4"/>
</dbReference>
<keyword evidence="3" id="KW-1185">Reference proteome</keyword>
<sequence>MWTKETENPQGVIVIVHGAGEHHGRYEWLIKKWLTEGYNVVIGDLPGQGTSTRRRGHIDSFDQYIETIEKWVERAAEFDLPVHLIGHSMGGLAVIRSLMEKKLPVSTVILSSPSVGLESPPPKGLEVASVVLNKVVPGLRLNSHLEPGIATRNEEIKARDMEDNLLVRKVSVRWYRELVKAMKIAVEHPDKFPDLPLLVMQGGADAIVDKDIVLKWFNRLAITDKSYKEWDGLYHEVFNEPEREEVFYMAKEFINVREHLNLNK</sequence>
<dbReference type="RefSeq" id="WP_138122478.1">
    <property type="nucleotide sequence ID" value="NZ_SWLG01000001.1"/>
</dbReference>
<keyword evidence="2" id="KW-0378">Hydrolase</keyword>
<name>A0A5R9FDT2_9BACL</name>
<feature type="domain" description="Serine aminopeptidase S33" evidence="1">
    <location>
        <begin position="8"/>
        <end position="242"/>
    </location>
</feature>
<evidence type="ECO:0000313" key="2">
    <source>
        <dbReference type="EMBL" id="TLS39033.1"/>
    </source>
</evidence>
<dbReference type="PRINTS" id="PR00111">
    <property type="entry name" value="ABHYDROLASE"/>
</dbReference>
<evidence type="ECO:0000313" key="3">
    <source>
        <dbReference type="Proteomes" id="UP000308230"/>
    </source>
</evidence>
<reference evidence="2 3" key="1">
    <citation type="submission" date="2019-04" db="EMBL/GenBank/DDBJ databases">
        <title>Bacillus caeni sp. nov., a bacterium isolated from mangrove sediment.</title>
        <authorList>
            <person name="Huang H."/>
            <person name="Mo K."/>
            <person name="Hu Y."/>
        </authorList>
    </citation>
    <scope>NUCLEOTIDE SEQUENCE [LARGE SCALE GENOMIC DNA]</scope>
    <source>
        <strain evidence="2 3">HB172195</strain>
    </source>
</reference>
<protein>
    <submittedName>
        <fullName evidence="2">Alpha/beta hydrolase</fullName>
    </submittedName>
</protein>
<dbReference type="InterPro" id="IPR000073">
    <property type="entry name" value="AB_hydrolase_1"/>
</dbReference>
<gene>
    <name evidence="2" type="ORF">FCL54_01610</name>
</gene>
<dbReference type="OrthoDB" id="9806902at2"/>
<dbReference type="SUPFAM" id="SSF53474">
    <property type="entry name" value="alpha/beta-Hydrolases"/>
    <property type="match status" value="1"/>
</dbReference>
<dbReference type="Pfam" id="PF12146">
    <property type="entry name" value="Hydrolase_4"/>
    <property type="match status" value="1"/>
</dbReference>
<dbReference type="Gene3D" id="3.40.50.1820">
    <property type="entry name" value="alpha/beta hydrolase"/>
    <property type="match status" value="1"/>
</dbReference>
<accession>A0A5R9FDT2</accession>
<dbReference type="GO" id="GO:0016787">
    <property type="term" value="F:hydrolase activity"/>
    <property type="evidence" value="ECO:0007669"/>
    <property type="project" value="UniProtKB-KW"/>
</dbReference>